<proteinExistence type="predicted"/>
<dbReference type="EMBL" id="JARKIF010000005">
    <property type="protein sequence ID" value="KAJ7639147.1"/>
    <property type="molecule type" value="Genomic_DNA"/>
</dbReference>
<keyword evidence="2" id="KW-1185">Reference proteome</keyword>
<reference evidence="1" key="1">
    <citation type="submission" date="2023-03" db="EMBL/GenBank/DDBJ databases">
        <title>Massive genome expansion in bonnet fungi (Mycena s.s.) driven by repeated elements and novel gene families across ecological guilds.</title>
        <authorList>
            <consortium name="Lawrence Berkeley National Laboratory"/>
            <person name="Harder C.B."/>
            <person name="Miyauchi S."/>
            <person name="Viragh M."/>
            <person name="Kuo A."/>
            <person name="Thoen E."/>
            <person name="Andreopoulos B."/>
            <person name="Lu D."/>
            <person name="Skrede I."/>
            <person name="Drula E."/>
            <person name="Henrissat B."/>
            <person name="Morin E."/>
            <person name="Kohler A."/>
            <person name="Barry K."/>
            <person name="LaButti K."/>
            <person name="Morin E."/>
            <person name="Salamov A."/>
            <person name="Lipzen A."/>
            <person name="Mereny Z."/>
            <person name="Hegedus B."/>
            <person name="Baldrian P."/>
            <person name="Stursova M."/>
            <person name="Weitz H."/>
            <person name="Taylor A."/>
            <person name="Grigoriev I.V."/>
            <person name="Nagy L.G."/>
            <person name="Martin F."/>
            <person name="Kauserud H."/>
        </authorList>
    </citation>
    <scope>NUCLEOTIDE SEQUENCE</scope>
    <source>
        <strain evidence="1">9284</strain>
    </source>
</reference>
<comment type="caution">
    <text evidence="1">The sequence shown here is derived from an EMBL/GenBank/DDBJ whole genome shotgun (WGS) entry which is preliminary data.</text>
</comment>
<accession>A0AAD7C512</accession>
<evidence type="ECO:0000313" key="2">
    <source>
        <dbReference type="Proteomes" id="UP001221142"/>
    </source>
</evidence>
<gene>
    <name evidence="1" type="ORF">FB45DRAFT_863924</name>
</gene>
<name>A0AAD7C512_9AGAR</name>
<evidence type="ECO:0000313" key="1">
    <source>
        <dbReference type="EMBL" id="KAJ7639147.1"/>
    </source>
</evidence>
<sequence>MPRREEGDGSDTAIATPVLIRLPLRKIPGIHFADVRITSFHLTWEGNTCSPWLDYLLCASIPWDTLCLSGWCEHHGVFRKATNTPGVGDNTHRVWKFTKGFVCVPGIWGDYARLRRTRYNIRTIDGRRGSSHVKKRLLESGVRLAPRGLGCESKDSESTASGHLIPPGSLGGGRIKWARWGGHHGRAVRLKVRNPTFEPNSVAKRVLCPRGWDSGAAEGRKLGTGGLWRVFLEGGRLNQGRRVHWLMSDGSGDSATGNTAANVLRGGRVMNWVEEIRPEKKVGLGCGLFSNKSGKSVWLGVQAEWIRTGRWVFGGSFGVDKIKLGRYWDSQSQTVGSELEIHRTDSTLWRKWNRGSIEGLGMMEESQLGLADAYKGGRLQMREPSAVRCNIAVANIVCFPRLGLYPHSLGVVQRLGPLYGRLCIPLMEDADPAASGS</sequence>
<organism evidence="1 2">
    <name type="scientific">Roridomyces roridus</name>
    <dbReference type="NCBI Taxonomy" id="1738132"/>
    <lineage>
        <taxon>Eukaryota</taxon>
        <taxon>Fungi</taxon>
        <taxon>Dikarya</taxon>
        <taxon>Basidiomycota</taxon>
        <taxon>Agaricomycotina</taxon>
        <taxon>Agaricomycetes</taxon>
        <taxon>Agaricomycetidae</taxon>
        <taxon>Agaricales</taxon>
        <taxon>Marasmiineae</taxon>
        <taxon>Mycenaceae</taxon>
        <taxon>Roridomyces</taxon>
    </lineage>
</organism>
<dbReference type="AlphaFoldDB" id="A0AAD7C512"/>
<dbReference type="Proteomes" id="UP001221142">
    <property type="component" value="Unassembled WGS sequence"/>
</dbReference>
<protein>
    <submittedName>
        <fullName evidence="1">Uncharacterized protein</fullName>
    </submittedName>
</protein>